<dbReference type="HAMAP" id="MF_00956">
    <property type="entry name" value="GDP_fucose_synth"/>
    <property type="match status" value="1"/>
</dbReference>
<feature type="binding site" evidence="5">
    <location>
        <position position="188"/>
    </location>
    <ligand>
        <name>NADP(+)</name>
        <dbReference type="ChEBI" id="CHEBI:58349"/>
    </ligand>
</feature>
<evidence type="ECO:0000313" key="8">
    <source>
        <dbReference type="Proteomes" id="UP000554520"/>
    </source>
</evidence>
<feature type="active site" description="Proton donor/acceptor" evidence="5">
    <location>
        <position position="145"/>
    </location>
</feature>
<evidence type="ECO:0000256" key="4">
    <source>
        <dbReference type="ARBA" id="ARBA00023235"/>
    </source>
</evidence>
<dbReference type="UniPathway" id="UPA00128">
    <property type="reaction ID" value="UER00191"/>
</dbReference>
<organism evidence="7 8">
    <name type="scientific">Phyllobacterium trifolii</name>
    <dbReference type="NCBI Taxonomy" id="300193"/>
    <lineage>
        <taxon>Bacteria</taxon>
        <taxon>Pseudomonadati</taxon>
        <taxon>Pseudomonadota</taxon>
        <taxon>Alphaproteobacteria</taxon>
        <taxon>Hyphomicrobiales</taxon>
        <taxon>Phyllobacteriaceae</taxon>
        <taxon>Phyllobacterium</taxon>
    </lineage>
</organism>
<dbReference type="PANTHER" id="PTHR43238:SF1">
    <property type="entry name" value="GDP-L-FUCOSE SYNTHASE"/>
    <property type="match status" value="1"/>
</dbReference>
<accession>A0A839UGX6</accession>
<evidence type="ECO:0000313" key="7">
    <source>
        <dbReference type="EMBL" id="MBB3147911.1"/>
    </source>
</evidence>
<feature type="site" description="Important for catalytic activity" evidence="5">
    <location>
        <position position="116"/>
    </location>
</feature>
<dbReference type="AlphaFoldDB" id="A0A839UGX6"/>
<feature type="binding site" evidence="5">
    <location>
        <begin position="114"/>
        <end position="117"/>
    </location>
    <ligand>
        <name>NADP(+)</name>
        <dbReference type="ChEBI" id="CHEBI:58349"/>
    </ligand>
</feature>
<feature type="binding site" evidence="5">
    <location>
        <position position="278"/>
    </location>
    <ligand>
        <name>substrate</name>
    </ligand>
</feature>
<dbReference type="InterPro" id="IPR028614">
    <property type="entry name" value="GDP_fucose/colitose_synth"/>
</dbReference>
<feature type="binding site" evidence="5">
    <location>
        <position position="211"/>
    </location>
    <ligand>
        <name>substrate</name>
    </ligand>
</feature>
<dbReference type="Gene3D" id="3.90.25.10">
    <property type="entry name" value="UDP-galactose 4-epimerase, domain 1"/>
    <property type="match status" value="1"/>
</dbReference>
<dbReference type="GO" id="GO:0016853">
    <property type="term" value="F:isomerase activity"/>
    <property type="evidence" value="ECO:0007669"/>
    <property type="project" value="UniProtKB-KW"/>
</dbReference>
<evidence type="ECO:0000256" key="2">
    <source>
        <dbReference type="ARBA" id="ARBA00022857"/>
    </source>
</evidence>
<gene>
    <name evidence="5" type="primary">fcl</name>
    <name evidence="7" type="ORF">FHS21_004346</name>
</gene>
<evidence type="ECO:0000256" key="3">
    <source>
        <dbReference type="ARBA" id="ARBA00023002"/>
    </source>
</evidence>
<dbReference type="EMBL" id="JACHXN010000015">
    <property type="protein sequence ID" value="MBB3147911.1"/>
    <property type="molecule type" value="Genomic_DNA"/>
</dbReference>
<comment type="function">
    <text evidence="5">Catalyzes the two-step NADP-dependent conversion of GDP-4-dehydro-6-deoxy-D-mannose to GDP-fucose, involving an epimerase and a reductase reaction.</text>
</comment>
<dbReference type="Proteomes" id="UP000554520">
    <property type="component" value="Unassembled WGS sequence"/>
</dbReference>
<feature type="binding site" evidence="5">
    <location>
        <begin position="20"/>
        <end position="26"/>
    </location>
    <ligand>
        <name>NADP(+)</name>
        <dbReference type="ChEBI" id="CHEBI:58349"/>
    </ligand>
</feature>
<comment type="catalytic activity">
    <reaction evidence="5">
        <text>GDP-beta-L-fucose + NADP(+) = GDP-4-dehydro-alpha-D-rhamnose + NADPH + H(+)</text>
        <dbReference type="Rhea" id="RHEA:18885"/>
        <dbReference type="ChEBI" id="CHEBI:15378"/>
        <dbReference type="ChEBI" id="CHEBI:57273"/>
        <dbReference type="ChEBI" id="CHEBI:57783"/>
        <dbReference type="ChEBI" id="CHEBI:57964"/>
        <dbReference type="ChEBI" id="CHEBI:58349"/>
        <dbReference type="EC" id="1.1.1.271"/>
    </reaction>
</comment>
<dbReference type="Pfam" id="PF01370">
    <property type="entry name" value="Epimerase"/>
    <property type="match status" value="1"/>
</dbReference>
<evidence type="ECO:0000259" key="6">
    <source>
        <dbReference type="Pfam" id="PF01370"/>
    </source>
</evidence>
<comment type="caution">
    <text evidence="5">Lacks conserved residue(s) required for the propagation of feature annotation.</text>
</comment>
<proteinExistence type="inferred from homology"/>
<feature type="domain" description="NAD-dependent epimerase/dehydratase" evidence="6">
    <location>
        <begin position="17"/>
        <end position="246"/>
    </location>
</feature>
<dbReference type="GO" id="GO:0050577">
    <property type="term" value="F:GDP-L-fucose synthase activity"/>
    <property type="evidence" value="ECO:0007669"/>
    <property type="project" value="UniProtKB-UniRule"/>
</dbReference>
<comment type="caution">
    <text evidence="7">The sequence shown here is derived from an EMBL/GenBank/DDBJ whole genome shotgun (WGS) entry which is preliminary data.</text>
</comment>
<dbReference type="Gene3D" id="3.40.50.720">
    <property type="entry name" value="NAD(P)-binding Rossmann-like Domain"/>
    <property type="match status" value="1"/>
</dbReference>
<keyword evidence="3 5" id="KW-0560">Oxidoreductase</keyword>
<reference evidence="7 8" key="1">
    <citation type="submission" date="2020-08" db="EMBL/GenBank/DDBJ databases">
        <title>Genomic Encyclopedia of Type Strains, Phase III (KMG-III): the genomes of soil and plant-associated and newly described type strains.</title>
        <authorList>
            <person name="Whitman W."/>
        </authorList>
    </citation>
    <scope>NUCLEOTIDE SEQUENCE [LARGE SCALE GENOMIC DNA]</scope>
    <source>
        <strain evidence="7 8">CECT 7015</strain>
    </source>
</reference>
<dbReference type="GO" id="GO:0042351">
    <property type="term" value="P:'de novo' GDP-L-fucose biosynthetic process"/>
    <property type="evidence" value="ECO:0007669"/>
    <property type="project" value="UniProtKB-UniRule"/>
</dbReference>
<comment type="similarity">
    <text evidence="1 5">Belongs to the NAD(P)-dependent epimerase/dehydratase family. Fucose synthase subfamily.</text>
</comment>
<evidence type="ECO:0000256" key="5">
    <source>
        <dbReference type="HAMAP-Rule" id="MF_00956"/>
    </source>
</evidence>
<dbReference type="SUPFAM" id="SSF51735">
    <property type="entry name" value="NAD(P)-binding Rossmann-fold domains"/>
    <property type="match status" value="1"/>
</dbReference>
<feature type="binding site" evidence="5">
    <location>
        <position position="149"/>
    </location>
    <ligand>
        <name>NADP(+)</name>
        <dbReference type="ChEBI" id="CHEBI:58349"/>
    </ligand>
</feature>
<dbReference type="InterPro" id="IPR036291">
    <property type="entry name" value="NAD(P)-bd_dom_sf"/>
</dbReference>
<name>A0A839UGX6_9HYPH</name>
<feature type="binding site" evidence="5">
    <location>
        <position position="196"/>
    </location>
    <ligand>
        <name>substrate</name>
    </ligand>
</feature>
<keyword evidence="8" id="KW-1185">Reference proteome</keyword>
<dbReference type="GO" id="GO:0070401">
    <property type="term" value="F:NADP+ binding"/>
    <property type="evidence" value="ECO:0007669"/>
    <property type="project" value="UniProtKB-UniRule"/>
</dbReference>
<feature type="binding site" evidence="5">
    <location>
        <position position="218"/>
    </location>
    <ligand>
        <name>substrate</name>
    </ligand>
</feature>
<keyword evidence="4 5" id="KW-0413">Isomerase</keyword>
<protein>
    <recommendedName>
        <fullName evidence="5">GDP-L-fucose synthase</fullName>
        <ecNumber evidence="5">1.1.1.271</ecNumber>
    </recommendedName>
    <alternativeName>
        <fullName evidence="5">GDP-4-keto-6-deoxy-D-mannose-3,5-epimerase-4-reductase</fullName>
    </alternativeName>
</protein>
<dbReference type="CDD" id="cd05239">
    <property type="entry name" value="GDP_FS_SDR_e"/>
    <property type="match status" value="1"/>
</dbReference>
<feature type="site" description="Important for catalytic activity" evidence="5">
    <location>
        <position position="118"/>
    </location>
</feature>
<sequence length="330" mass="36308">MVESENHHFDLRGKRVWVAGHTGLVGSALTRRLQSEGCELLEVTHDDLDLTRQLETEEWMASARPDAIFIAAARVGGIIANSTYPADFLYDNAMIGMNIMHAAHKLGVQKLLWLGSSCIFPKYAEQPIRESSLLTGALEPTNEAYAVAKIAGLKLAEAYARQYGQNFLTAMPTSLYGPNDNFDPQNSHVLPALIRKMYEAKISGSPTVVVWGTGTPRREFLHVDDLADACVFVMKQYTGPEFINIGSGHEISIHDAAILIAKIVGYDGSIVFDTSKPDGTPRKLVDPTRLQDMGWKPSIDLETGLTDLYMRWQQSMLTSTNVAPIASAAR</sequence>
<dbReference type="InterPro" id="IPR001509">
    <property type="entry name" value="Epimerase_deHydtase"/>
</dbReference>
<keyword evidence="5" id="KW-0511">Multifunctional enzyme</keyword>
<evidence type="ECO:0000256" key="1">
    <source>
        <dbReference type="ARBA" id="ARBA00005959"/>
    </source>
</evidence>
<comment type="pathway">
    <text evidence="5">Nucleotide-sugar biosynthesis; GDP-L-fucose biosynthesis via de novo pathway; GDP-L-fucose from GDP-alpha-D-mannose: step 2/2.</text>
</comment>
<keyword evidence="2 5" id="KW-0521">NADP</keyword>
<dbReference type="PANTHER" id="PTHR43238">
    <property type="entry name" value="GDP-L-FUCOSE SYNTHASE"/>
    <property type="match status" value="1"/>
</dbReference>
<dbReference type="EC" id="1.1.1.271" evidence="5"/>